<keyword evidence="1" id="KW-0833">Ubl conjugation pathway</keyword>
<dbReference type="OrthoDB" id="286637at2759"/>
<dbReference type="FunFam" id="1.10.238.10:FF:000030">
    <property type="entry name" value="DCN1-like protein"/>
    <property type="match status" value="1"/>
</dbReference>
<evidence type="ECO:0000259" key="5">
    <source>
        <dbReference type="PROSITE" id="PS51229"/>
    </source>
</evidence>
<dbReference type="Pfam" id="PF14555">
    <property type="entry name" value="UBA_4"/>
    <property type="match status" value="1"/>
</dbReference>
<dbReference type="PANTHER" id="PTHR12281">
    <property type="entry name" value="RP42 RELATED"/>
    <property type="match status" value="1"/>
</dbReference>
<dbReference type="OMA" id="LWCKFLQ"/>
<evidence type="ECO:0000256" key="3">
    <source>
        <dbReference type="ARBA" id="ARBA00064502"/>
    </source>
</evidence>
<dbReference type="Gene3D" id="1.10.238.200">
    <property type="entry name" value="Cullin, PONY binding domain"/>
    <property type="match status" value="1"/>
</dbReference>
<dbReference type="Gene3D" id="1.10.238.10">
    <property type="entry name" value="EF-hand"/>
    <property type="match status" value="1"/>
</dbReference>
<feature type="domain" description="DCUN1" evidence="5">
    <location>
        <begin position="60"/>
        <end position="272"/>
    </location>
</feature>
<dbReference type="STRING" id="135651.G0ME26"/>
<name>G0ME26_CAEBE</name>
<reference evidence="7" key="1">
    <citation type="submission" date="2011-07" db="EMBL/GenBank/DDBJ databases">
        <authorList>
            <consortium name="Caenorhabditis brenneri Sequencing and Analysis Consortium"/>
            <person name="Wilson R.K."/>
        </authorList>
    </citation>
    <scope>NUCLEOTIDE SEQUENCE [LARGE SCALE GENOMIC DNA]</scope>
    <source>
        <strain evidence="7">PB2801</strain>
    </source>
</reference>
<dbReference type="InterPro" id="IPR042460">
    <property type="entry name" value="DCN1-like_PONY"/>
</dbReference>
<gene>
    <name evidence="6" type="primary">Cbn-dcn-1</name>
    <name evidence="6" type="ORF">CAEBREN_16358</name>
</gene>
<keyword evidence="7" id="KW-1185">Reference proteome</keyword>
<dbReference type="PANTHER" id="PTHR12281:SF32">
    <property type="entry name" value="DCN1-LIKE PROTEIN"/>
    <property type="match status" value="1"/>
</dbReference>
<dbReference type="InterPro" id="IPR014764">
    <property type="entry name" value="DCN-prot"/>
</dbReference>
<comment type="function">
    <text evidence="4">Neddylation of cullins play an essential role in the regulation of SCF-type complexes activity.</text>
</comment>
<dbReference type="AlphaFoldDB" id="G0ME26"/>
<dbReference type="GO" id="GO:0097602">
    <property type="term" value="F:cullin family protein binding"/>
    <property type="evidence" value="ECO:0007669"/>
    <property type="project" value="TreeGrafter"/>
</dbReference>
<dbReference type="FunFam" id="1.10.8.10:FF:000124">
    <property type="entry name" value="Defective in cullin neddylation protein 1"/>
    <property type="match status" value="1"/>
</dbReference>
<dbReference type="GO" id="GO:0000151">
    <property type="term" value="C:ubiquitin ligase complex"/>
    <property type="evidence" value="ECO:0007669"/>
    <property type="project" value="TreeGrafter"/>
</dbReference>
<evidence type="ECO:0000313" key="6">
    <source>
        <dbReference type="EMBL" id="EGT52150.1"/>
    </source>
</evidence>
<evidence type="ECO:0000313" key="7">
    <source>
        <dbReference type="Proteomes" id="UP000008068"/>
    </source>
</evidence>
<dbReference type="GO" id="GO:0040001">
    <property type="term" value="P:establishment of mitotic spindle localization"/>
    <property type="evidence" value="ECO:0007669"/>
    <property type="project" value="EnsemblMetazoa"/>
</dbReference>
<evidence type="ECO:0000256" key="2">
    <source>
        <dbReference type="ARBA" id="ARBA00059208"/>
    </source>
</evidence>
<accession>G0ME26</accession>
<comment type="function">
    <text evidence="2">Required for neddylation of cullin components of SCF-type E3 ubiquitin ligase complexes. Neddylation of cullins play an essential role in the regulation of SCF-type complexes activity. Does not act by preventing deneddylation, but rather facilitates neddylation, possibly by acting with rbx-1 to recruit the Nedd8-charged E2 enzyme to the cullin component of SCF-type complexes.</text>
</comment>
<dbReference type="GO" id="GO:0030163">
    <property type="term" value="P:protein catabolic process"/>
    <property type="evidence" value="ECO:0007669"/>
    <property type="project" value="EnsemblMetazoa"/>
</dbReference>
<dbReference type="CDD" id="cd14350">
    <property type="entry name" value="UBA_DCNL"/>
    <property type="match status" value="1"/>
</dbReference>
<dbReference type="GO" id="GO:0005737">
    <property type="term" value="C:cytoplasm"/>
    <property type="evidence" value="ECO:0007669"/>
    <property type="project" value="EnsemblMetazoa"/>
</dbReference>
<dbReference type="GO" id="GO:0045116">
    <property type="term" value="P:protein neddylation"/>
    <property type="evidence" value="ECO:0007669"/>
    <property type="project" value="EnsemblMetazoa"/>
</dbReference>
<protein>
    <recommendedName>
        <fullName evidence="4">Defective in cullin neddylation protein</fullName>
    </recommendedName>
</protein>
<dbReference type="GO" id="GO:0043130">
    <property type="term" value="F:ubiquitin binding"/>
    <property type="evidence" value="ECO:0007669"/>
    <property type="project" value="EnsemblMetazoa"/>
</dbReference>
<dbReference type="InterPro" id="IPR005176">
    <property type="entry name" value="PONY_dom"/>
</dbReference>
<dbReference type="GO" id="GO:0030953">
    <property type="term" value="P:astral microtubule organization"/>
    <property type="evidence" value="ECO:0007669"/>
    <property type="project" value="EnsemblMetazoa"/>
</dbReference>
<dbReference type="GO" id="GO:0031624">
    <property type="term" value="F:ubiquitin conjugating enzyme binding"/>
    <property type="evidence" value="ECO:0007669"/>
    <property type="project" value="TreeGrafter"/>
</dbReference>
<organism evidence="7">
    <name type="scientific">Caenorhabditis brenneri</name>
    <name type="common">Nematode worm</name>
    <dbReference type="NCBI Taxonomy" id="135651"/>
    <lineage>
        <taxon>Eukaryota</taxon>
        <taxon>Metazoa</taxon>
        <taxon>Ecdysozoa</taxon>
        <taxon>Nematoda</taxon>
        <taxon>Chromadorea</taxon>
        <taxon>Rhabditida</taxon>
        <taxon>Rhabditina</taxon>
        <taxon>Rhabditomorpha</taxon>
        <taxon>Rhabditoidea</taxon>
        <taxon>Rhabditidae</taxon>
        <taxon>Peloderinae</taxon>
        <taxon>Caenorhabditis</taxon>
    </lineage>
</organism>
<evidence type="ECO:0000256" key="4">
    <source>
        <dbReference type="RuleBase" id="RU410713"/>
    </source>
</evidence>
<dbReference type="FunCoup" id="G0ME26">
    <property type="interactions" value="3143"/>
</dbReference>
<dbReference type="InterPro" id="IPR009060">
    <property type="entry name" value="UBA-like_sf"/>
</dbReference>
<dbReference type="Proteomes" id="UP000008068">
    <property type="component" value="Unassembled WGS sequence"/>
</dbReference>
<dbReference type="Pfam" id="PF03556">
    <property type="entry name" value="Cullin_binding"/>
    <property type="match status" value="1"/>
</dbReference>
<comment type="subunit">
    <text evidence="3">Interacts with the cullin cul-3. Interacts with ubiquitin via its UBA-like domain. Interacts with ned-8/nedd8.</text>
</comment>
<dbReference type="GO" id="GO:0005634">
    <property type="term" value="C:nucleus"/>
    <property type="evidence" value="ECO:0007669"/>
    <property type="project" value="EnsemblMetazoa"/>
</dbReference>
<proteinExistence type="predicted"/>
<dbReference type="eggNOG" id="KOG3077">
    <property type="taxonomic scope" value="Eukaryota"/>
</dbReference>
<dbReference type="SUPFAM" id="SSF46934">
    <property type="entry name" value="UBA-like"/>
    <property type="match status" value="1"/>
</dbReference>
<sequence>MNRLKADQKTKLRQFVQWTQANESVSINFLAKANWNIEYAMSLYFDNPQLFSGSIAQPSVDRSKVDKLFYNYVDKQDDVGEKRMGPHGIFRLLNDLGYKSTDRQVLVLAWKLKAATQCEFSLEEWAQGLTSLQVDDIQALRQRIDAINSEMETDREKFRELYMFAFNYGKAAACRSLDLEMAVCYWDVLFGPRSPLMAQWIEFLYDQEKNGAARLEQEVGSVNAKKIKTVWITRDTWNLFWDFILLSKPDLSDYDEEGAWPVLIDQFVDHCRENLNYPKPNSETDEKMDTRYY</sequence>
<dbReference type="HOGENOM" id="CLU_047042_0_1_1"/>
<dbReference type="InParanoid" id="G0ME26"/>
<dbReference type="Gene3D" id="1.10.8.10">
    <property type="entry name" value="DNA helicase RuvA subunit, C-terminal domain"/>
    <property type="match status" value="1"/>
</dbReference>
<evidence type="ECO:0000256" key="1">
    <source>
        <dbReference type="ARBA" id="ARBA00022786"/>
    </source>
</evidence>
<dbReference type="PROSITE" id="PS51229">
    <property type="entry name" value="DCUN1"/>
    <property type="match status" value="1"/>
</dbReference>
<dbReference type="EMBL" id="GL379791">
    <property type="protein sequence ID" value="EGT52150.1"/>
    <property type="molecule type" value="Genomic_DNA"/>
</dbReference>